<dbReference type="InterPro" id="IPR018946">
    <property type="entry name" value="PhoD-like_MPP"/>
</dbReference>
<dbReference type="EMBL" id="CADCUI010000014">
    <property type="protein sequence ID" value="CAA9335405.1"/>
    <property type="molecule type" value="Genomic_DNA"/>
</dbReference>
<feature type="chain" id="PRO_5026997990" description="PhoD-like phosphatase metallophosphatase domain-containing protein" evidence="1">
    <location>
        <begin position="34"/>
        <end position="657"/>
    </location>
</feature>
<dbReference type="PROSITE" id="PS51318">
    <property type="entry name" value="TAT"/>
    <property type="match status" value="1"/>
</dbReference>
<dbReference type="PANTHER" id="PTHR33987">
    <property type="entry name" value="CALCINEURIN-LIKE METALLO-PHOSPHOESTERASE SUPERFAMILY PROTEIN"/>
    <property type="match status" value="1"/>
</dbReference>
<keyword evidence="1" id="KW-0732">Signal</keyword>
<protein>
    <recommendedName>
        <fullName evidence="2">PhoD-like phosphatase metallophosphatase domain-containing protein</fullName>
    </recommendedName>
</protein>
<dbReference type="InterPro" id="IPR006311">
    <property type="entry name" value="TAT_signal"/>
</dbReference>
<evidence type="ECO:0000313" key="3">
    <source>
        <dbReference type="EMBL" id="CAA9335405.1"/>
    </source>
</evidence>
<dbReference type="CDD" id="cd07389">
    <property type="entry name" value="MPP_PhoD"/>
    <property type="match status" value="1"/>
</dbReference>
<dbReference type="InterPro" id="IPR029052">
    <property type="entry name" value="Metallo-depent_PP-like"/>
</dbReference>
<evidence type="ECO:0000256" key="1">
    <source>
        <dbReference type="SAM" id="SignalP"/>
    </source>
</evidence>
<feature type="domain" description="PhoD-like phosphatase metallophosphatase" evidence="2">
    <location>
        <begin position="353"/>
        <end position="569"/>
    </location>
</feature>
<name>A0A6J4LM44_9ACTN</name>
<proteinExistence type="predicted"/>
<dbReference type="Pfam" id="PF09423">
    <property type="entry name" value="PhoD"/>
    <property type="match status" value="1"/>
</dbReference>
<gene>
    <name evidence="3" type="ORF">AVDCRST_MAG34-792</name>
</gene>
<feature type="signal peptide" evidence="1">
    <location>
        <begin position="1"/>
        <end position="33"/>
    </location>
</feature>
<organism evidence="3">
    <name type="scientific">uncultured Nocardioidaceae bacterium</name>
    <dbReference type="NCBI Taxonomy" id="253824"/>
    <lineage>
        <taxon>Bacteria</taxon>
        <taxon>Bacillati</taxon>
        <taxon>Actinomycetota</taxon>
        <taxon>Actinomycetes</taxon>
        <taxon>Propionibacteriales</taxon>
        <taxon>Nocardioidaceae</taxon>
        <taxon>environmental samples</taxon>
    </lineage>
</organism>
<dbReference type="PANTHER" id="PTHR33987:SF1">
    <property type="entry name" value="CALCINEURIN-LIKE METALLO-PHOSPHOESTERASE SUPERFAMILY PROTEIN"/>
    <property type="match status" value="1"/>
</dbReference>
<dbReference type="InterPro" id="IPR038607">
    <property type="entry name" value="PhoD-like_sf"/>
</dbReference>
<accession>A0A6J4LM44</accession>
<dbReference type="SUPFAM" id="SSF56300">
    <property type="entry name" value="Metallo-dependent phosphatases"/>
    <property type="match status" value="1"/>
</dbReference>
<sequence length="657" mass="68649">MDDLTRRTALKGGLGAALAVGLSPLLSPTTAAAATANRVRVTTGVAFGSSTLSMPATFPAPGAGNLLLAVAGINGFAGTFIAPSGWRLALQRSGAAVSLMAMYRMATGTESETMFAWGRAASGGSWMVAEYAGVSSSDPLGPIRVPAYSDTARTRVVLDPPAAEANSIVLALFAIDSMNAQTAGDTGGVEFRPTAPGWNWVTTSYSSREGDCPGTALSEYGTPLATGVDLSSSAFRWLRSDQVAAATLQLNSPTPTLVSRWVGAVTGTGATVAVKLADATTARLKVATDPALSADVRYSADSPPDVNGAAKLVIEDLQPGTQYHYGVEVDGALNSVRTGSFRTSPVGGGSFTLAFASCCSKPAADIFTEIRGHDPDLLVHLGDLHYGNIAVNDAAAFRAKYDQALASAHQGPLYANVPTVYTWSDHDFGANGSSVSRPAAQAAYRQCVPSYPLPSATGGIYHSFVYGRVRFVVTDNRSYKSPKSERDTASKTILGAEQKAWFKDVIAQADEPVILWANETPWVGPVIGNSDLWGSYNTERRELADHIRASGKNVAIISGDMHALAADDGTNSPGGIPVFQAACLYGSSSHKGGPYTHGPYPSATGVNTQQYGVMRVVDTGTEISLQFTGYERGRTAHLSYDKTYSATDVVPSAARVT</sequence>
<dbReference type="Gene3D" id="3.60.21.70">
    <property type="entry name" value="PhoD-like phosphatase"/>
    <property type="match status" value="1"/>
</dbReference>
<dbReference type="AlphaFoldDB" id="A0A6J4LM44"/>
<evidence type="ECO:0000259" key="2">
    <source>
        <dbReference type="Pfam" id="PF09423"/>
    </source>
</evidence>
<reference evidence="3" key="1">
    <citation type="submission" date="2020-02" db="EMBL/GenBank/DDBJ databases">
        <authorList>
            <person name="Meier V. D."/>
        </authorList>
    </citation>
    <scope>NUCLEOTIDE SEQUENCE</scope>
    <source>
        <strain evidence="3">AVDCRST_MAG34</strain>
    </source>
</reference>